<evidence type="ECO:0000313" key="2">
    <source>
        <dbReference type="EMBL" id="KAF1019217.1"/>
    </source>
</evidence>
<reference evidence="3" key="1">
    <citation type="journal article" date="2020" name="MBio">
        <title>Horizontal gene transfer to a defensive symbiont with a reduced genome amongst a multipartite beetle microbiome.</title>
        <authorList>
            <person name="Waterworth S.C."/>
            <person name="Florez L.V."/>
            <person name="Rees E.R."/>
            <person name="Hertweck C."/>
            <person name="Kaltenpoth M."/>
            <person name="Kwan J.C."/>
        </authorList>
    </citation>
    <scope>NUCLEOTIDE SEQUENCE [LARGE SCALE GENOMIC DNA]</scope>
</reference>
<dbReference type="Gene3D" id="3.40.50.1820">
    <property type="entry name" value="alpha/beta hydrolase"/>
    <property type="match status" value="1"/>
</dbReference>
<comment type="caution">
    <text evidence="2">The sequence shown here is derived from an EMBL/GenBank/DDBJ whole genome shotgun (WGS) entry which is preliminary data.</text>
</comment>
<dbReference type="PANTHER" id="PTHR43194:SF2">
    <property type="entry name" value="PEROXISOMAL MEMBRANE PROTEIN LPX1"/>
    <property type="match status" value="1"/>
</dbReference>
<dbReference type="Pfam" id="PF12697">
    <property type="entry name" value="Abhydrolase_6"/>
    <property type="match status" value="1"/>
</dbReference>
<dbReference type="PANTHER" id="PTHR43194">
    <property type="entry name" value="HYDROLASE ALPHA/BETA FOLD FAMILY"/>
    <property type="match status" value="1"/>
</dbReference>
<dbReference type="AlphaFoldDB" id="A0A7V8FLL8"/>
<protein>
    <submittedName>
        <fullName evidence="2">2-succinyl-6-hydroxy-2, 4-cyclohexadiene-1-carboxylate synthase</fullName>
    </submittedName>
</protein>
<feature type="domain" description="AB hydrolase-1" evidence="1">
    <location>
        <begin position="34"/>
        <end position="306"/>
    </location>
</feature>
<name>A0A7V8FLL8_9BURK</name>
<proteinExistence type="predicted"/>
<evidence type="ECO:0000313" key="3">
    <source>
        <dbReference type="Proteomes" id="UP000461670"/>
    </source>
</evidence>
<dbReference type="EMBL" id="WNDQ01000061">
    <property type="protein sequence ID" value="KAF1019217.1"/>
    <property type="molecule type" value="Genomic_DNA"/>
</dbReference>
<dbReference type="InterPro" id="IPR050228">
    <property type="entry name" value="Carboxylesterase_BioH"/>
</dbReference>
<accession>A0A7V8FLL8</accession>
<dbReference type="Proteomes" id="UP000461670">
    <property type="component" value="Unassembled WGS sequence"/>
</dbReference>
<dbReference type="InterPro" id="IPR029058">
    <property type="entry name" value="AB_hydrolase_fold"/>
</dbReference>
<sequence length="317" mass="34433">MTQPRLHHLSCPDAQRGHRMAWWQWGEADSEQVVVCVHGLTRQGRDFDVLAQALVEHAARQGRRLAVVCPDIAGRGKSDWLPDPMAYQVPTYAADMMQLLRELAGQVRGRVFDWVGTSMGGLIGMGVLGTLAQTKAAHAALATEADGLPRLRRLVLNDVGPALQWQALQRIASYVGVPGLQFTTLEEGAAYLRSVSPGFGPCTEAQWLALSQPMLVQADNGTWRLHYDPAIAQAFRLLTPEITAQTEAVLWALYDRIDNPTLVLRGADSDLLSAEVAQAMASRGPRAQVIAFEGVGHAPTLVSADQVGAVSRFLLDD</sequence>
<dbReference type="InterPro" id="IPR000073">
    <property type="entry name" value="AB_hydrolase_1"/>
</dbReference>
<evidence type="ECO:0000259" key="1">
    <source>
        <dbReference type="Pfam" id="PF12697"/>
    </source>
</evidence>
<dbReference type="SUPFAM" id="SSF53474">
    <property type="entry name" value="alpha/beta-Hydrolases"/>
    <property type="match status" value="1"/>
</dbReference>
<gene>
    <name evidence="2" type="primary">menH</name>
    <name evidence="2" type="ORF">GAK30_03247</name>
</gene>
<organism evidence="2 3">
    <name type="scientific">Paracidovorax wautersii</name>
    <dbReference type="NCBI Taxonomy" id="1177982"/>
    <lineage>
        <taxon>Bacteria</taxon>
        <taxon>Pseudomonadati</taxon>
        <taxon>Pseudomonadota</taxon>
        <taxon>Betaproteobacteria</taxon>
        <taxon>Burkholderiales</taxon>
        <taxon>Comamonadaceae</taxon>
        <taxon>Paracidovorax</taxon>
    </lineage>
</organism>